<sequence>MPDSGQVWQEAFHLNNSKVLIFKIQIKFLDFKFIFRKLL</sequence>
<proteinExistence type="predicted"/>
<dbReference type="AlphaFoldDB" id="A0AA36XLT5"/>
<comment type="caution">
    <text evidence="1">The sequence shown here is derived from an EMBL/GenBank/DDBJ whole genome shotgun (WGS) entry which is preliminary data.</text>
</comment>
<accession>A0AA36XLT5</accession>
<dbReference type="Proteomes" id="UP000004982">
    <property type="component" value="Unassembled WGS sequence"/>
</dbReference>
<evidence type="ECO:0000313" key="1">
    <source>
        <dbReference type="EMBL" id="EGQ78370.1"/>
    </source>
</evidence>
<organism evidence="1 2">
    <name type="scientific">Neisseria macacae ATCC 33926</name>
    <dbReference type="NCBI Taxonomy" id="997348"/>
    <lineage>
        <taxon>Bacteria</taxon>
        <taxon>Pseudomonadati</taxon>
        <taxon>Pseudomonadota</taxon>
        <taxon>Betaproteobacteria</taxon>
        <taxon>Neisseriales</taxon>
        <taxon>Neisseriaceae</taxon>
        <taxon>Neisseria</taxon>
    </lineage>
</organism>
<name>A0AA36XLT5_9NEIS</name>
<protein>
    <submittedName>
        <fullName evidence="1">Uncharacterized protein</fullName>
    </submittedName>
</protein>
<reference evidence="1 2" key="1">
    <citation type="submission" date="2011-05" db="EMBL/GenBank/DDBJ databases">
        <authorList>
            <person name="Muzny D."/>
            <person name="Qin X."/>
            <person name="Deng J."/>
            <person name="Jiang H."/>
            <person name="Liu Y."/>
            <person name="Qu J."/>
            <person name="Song X.-Z."/>
            <person name="Zhang L."/>
            <person name="Thornton R."/>
            <person name="Coyle M."/>
            <person name="Francisco L."/>
            <person name="Jackson L."/>
            <person name="Javaid M."/>
            <person name="Korchina V."/>
            <person name="Kovar C."/>
            <person name="Mata R."/>
            <person name="Mathew T."/>
            <person name="Ngo R."/>
            <person name="Nguyen L."/>
            <person name="Nguyen N."/>
            <person name="Okwuonu G."/>
            <person name="Ongeri F."/>
            <person name="Pham C."/>
            <person name="Simmons D."/>
            <person name="Wilczek-Boney K."/>
            <person name="Hale W."/>
            <person name="Jakkamsetti A."/>
            <person name="Pham P."/>
            <person name="Ruth R."/>
            <person name="San Lucas F."/>
            <person name="Warren J."/>
            <person name="Zhang J."/>
            <person name="Zhao Z."/>
            <person name="Zhou C."/>
            <person name="Zhu D."/>
            <person name="Lee S."/>
            <person name="Bess C."/>
            <person name="Blankenburg K."/>
            <person name="Forbes L."/>
            <person name="Fu Q."/>
            <person name="Gubbala S."/>
            <person name="Hirani K."/>
            <person name="Jayaseelan J.C."/>
            <person name="Lara F."/>
            <person name="Munidasa M."/>
            <person name="Palculict T."/>
            <person name="Patil S."/>
            <person name="Pu L.-L."/>
            <person name="Saada N."/>
            <person name="Tang L."/>
            <person name="Weissenberger G."/>
            <person name="Zhu Y."/>
            <person name="Hemphill L."/>
            <person name="Shang Y."/>
            <person name="Youmans B."/>
            <person name="Ayvaz T."/>
            <person name="Ross M."/>
            <person name="Santibanez J."/>
            <person name="Aqrawi P."/>
            <person name="Gross S."/>
            <person name="Joshi V."/>
            <person name="Fowler G."/>
            <person name="Nazareth L."/>
            <person name="Reid J."/>
            <person name="Worley K."/>
            <person name="Petrosino J."/>
            <person name="Highlander S."/>
            <person name="Gibbs R."/>
        </authorList>
    </citation>
    <scope>NUCLEOTIDE SEQUENCE [LARGE SCALE GENOMIC DNA]</scope>
    <source>
        <strain evidence="1 2">ATCC 33926</strain>
    </source>
</reference>
<gene>
    <name evidence="1" type="ORF">HMPREF9418_0166</name>
</gene>
<evidence type="ECO:0000313" key="2">
    <source>
        <dbReference type="Proteomes" id="UP000004982"/>
    </source>
</evidence>
<dbReference type="EMBL" id="AFQE01000014">
    <property type="protein sequence ID" value="EGQ78370.1"/>
    <property type="molecule type" value="Genomic_DNA"/>
</dbReference>